<dbReference type="PROSITE" id="PS50949">
    <property type="entry name" value="HTH_GNTR"/>
    <property type="match status" value="1"/>
</dbReference>
<dbReference type="SMART" id="SM00345">
    <property type="entry name" value="HTH_GNTR"/>
    <property type="match status" value="1"/>
</dbReference>
<keyword evidence="3" id="KW-0804">Transcription</keyword>
<comment type="caution">
    <text evidence="6">The sequence shown here is derived from an EMBL/GenBank/DDBJ whole genome shotgun (WGS) entry which is preliminary data.</text>
</comment>
<organism evidence="6 7">
    <name type="scientific">Kocuria dechangensis</name>
    <dbReference type="NCBI Taxonomy" id="1176249"/>
    <lineage>
        <taxon>Bacteria</taxon>
        <taxon>Bacillati</taxon>
        <taxon>Actinomycetota</taxon>
        <taxon>Actinomycetes</taxon>
        <taxon>Micrococcales</taxon>
        <taxon>Micrococcaceae</taxon>
        <taxon>Kocuria</taxon>
    </lineage>
</organism>
<dbReference type="PANTHER" id="PTHR38445">
    <property type="entry name" value="HTH-TYPE TRANSCRIPTIONAL REPRESSOR YTRA"/>
    <property type="match status" value="1"/>
</dbReference>
<dbReference type="RefSeq" id="WP_308738220.1">
    <property type="nucleotide sequence ID" value="NZ_BMEQ01000007.1"/>
</dbReference>
<keyword evidence="2" id="KW-0238">DNA-binding</keyword>
<sequence>MDQNAGETAGAAADRPAGAVTAGAGDAAEDAGIPPQLALDPADPNPPYEQLKQRVLQGRQDGTLPAGTRLPPVRRLAEHLGLAANTVAKAYRELEAAGGIETRGRRGSFVRAADRTEDLAVRAAERYAAEVRALGLPAGRAVELVAAALERIR</sequence>
<feature type="region of interest" description="Disordered" evidence="4">
    <location>
        <begin position="1"/>
        <end position="71"/>
    </location>
</feature>
<dbReference type="EMBL" id="BMEQ01000007">
    <property type="protein sequence ID" value="GGG54820.1"/>
    <property type="molecule type" value="Genomic_DNA"/>
</dbReference>
<dbReference type="PANTHER" id="PTHR38445:SF9">
    <property type="entry name" value="HTH-TYPE TRANSCRIPTIONAL REPRESSOR YTRA"/>
    <property type="match status" value="1"/>
</dbReference>
<dbReference type="GO" id="GO:0003677">
    <property type="term" value="F:DNA binding"/>
    <property type="evidence" value="ECO:0007669"/>
    <property type="project" value="UniProtKB-KW"/>
</dbReference>
<gene>
    <name evidence="6" type="ORF">GCM10011374_17120</name>
</gene>
<keyword evidence="7" id="KW-1185">Reference proteome</keyword>
<evidence type="ECO:0000256" key="1">
    <source>
        <dbReference type="ARBA" id="ARBA00023015"/>
    </source>
</evidence>
<dbReference type="SUPFAM" id="SSF46785">
    <property type="entry name" value="Winged helix' DNA-binding domain"/>
    <property type="match status" value="1"/>
</dbReference>
<dbReference type="AlphaFoldDB" id="A0A917GRW6"/>
<dbReference type="GO" id="GO:0003700">
    <property type="term" value="F:DNA-binding transcription factor activity"/>
    <property type="evidence" value="ECO:0007669"/>
    <property type="project" value="InterPro"/>
</dbReference>
<dbReference type="Proteomes" id="UP000638848">
    <property type="component" value="Unassembled WGS sequence"/>
</dbReference>
<evidence type="ECO:0000256" key="3">
    <source>
        <dbReference type="ARBA" id="ARBA00023163"/>
    </source>
</evidence>
<evidence type="ECO:0000313" key="6">
    <source>
        <dbReference type="EMBL" id="GGG54820.1"/>
    </source>
</evidence>
<protein>
    <recommendedName>
        <fullName evidence="5">HTH gntR-type domain-containing protein</fullName>
    </recommendedName>
</protein>
<accession>A0A917GRW6</accession>
<dbReference type="Gene3D" id="1.10.10.10">
    <property type="entry name" value="Winged helix-like DNA-binding domain superfamily/Winged helix DNA-binding domain"/>
    <property type="match status" value="1"/>
</dbReference>
<reference evidence="6" key="2">
    <citation type="submission" date="2020-09" db="EMBL/GenBank/DDBJ databases">
        <authorList>
            <person name="Sun Q."/>
            <person name="Zhou Y."/>
        </authorList>
    </citation>
    <scope>NUCLEOTIDE SEQUENCE</scope>
    <source>
        <strain evidence="6">CGMCC 1.12187</strain>
    </source>
</reference>
<keyword evidence="1" id="KW-0805">Transcription regulation</keyword>
<evidence type="ECO:0000259" key="5">
    <source>
        <dbReference type="PROSITE" id="PS50949"/>
    </source>
</evidence>
<feature type="domain" description="HTH gntR-type" evidence="5">
    <location>
        <begin position="45"/>
        <end position="113"/>
    </location>
</feature>
<dbReference type="CDD" id="cd07377">
    <property type="entry name" value="WHTH_GntR"/>
    <property type="match status" value="1"/>
</dbReference>
<dbReference type="InterPro" id="IPR036388">
    <property type="entry name" value="WH-like_DNA-bd_sf"/>
</dbReference>
<proteinExistence type="predicted"/>
<dbReference type="InterPro" id="IPR036390">
    <property type="entry name" value="WH_DNA-bd_sf"/>
</dbReference>
<evidence type="ECO:0000313" key="7">
    <source>
        <dbReference type="Proteomes" id="UP000638848"/>
    </source>
</evidence>
<reference evidence="6" key="1">
    <citation type="journal article" date="2014" name="Int. J. Syst. Evol. Microbiol.">
        <title>Complete genome sequence of Corynebacterium casei LMG S-19264T (=DSM 44701T), isolated from a smear-ripened cheese.</title>
        <authorList>
            <consortium name="US DOE Joint Genome Institute (JGI-PGF)"/>
            <person name="Walter F."/>
            <person name="Albersmeier A."/>
            <person name="Kalinowski J."/>
            <person name="Ruckert C."/>
        </authorList>
    </citation>
    <scope>NUCLEOTIDE SEQUENCE</scope>
    <source>
        <strain evidence="6">CGMCC 1.12187</strain>
    </source>
</reference>
<dbReference type="Pfam" id="PF00392">
    <property type="entry name" value="GntR"/>
    <property type="match status" value="1"/>
</dbReference>
<dbReference type="InterPro" id="IPR000524">
    <property type="entry name" value="Tscrpt_reg_HTH_GntR"/>
</dbReference>
<name>A0A917GRW6_9MICC</name>
<evidence type="ECO:0000256" key="2">
    <source>
        <dbReference type="ARBA" id="ARBA00023125"/>
    </source>
</evidence>
<evidence type="ECO:0000256" key="4">
    <source>
        <dbReference type="SAM" id="MobiDB-lite"/>
    </source>
</evidence>
<feature type="compositionally biased region" description="Low complexity" evidence="4">
    <location>
        <begin position="1"/>
        <end position="32"/>
    </location>
</feature>